<dbReference type="GO" id="GO:0005635">
    <property type="term" value="C:nuclear envelope"/>
    <property type="evidence" value="ECO:0007669"/>
    <property type="project" value="TreeGrafter"/>
</dbReference>
<dbReference type="GO" id="GO:0019894">
    <property type="term" value="F:kinesin binding"/>
    <property type="evidence" value="ECO:0007669"/>
    <property type="project" value="TreeGrafter"/>
</dbReference>
<evidence type="ECO:0000259" key="9">
    <source>
        <dbReference type="Pfam" id="PF21376"/>
    </source>
</evidence>
<dbReference type="GO" id="GO:0005524">
    <property type="term" value="F:ATP binding"/>
    <property type="evidence" value="ECO:0007669"/>
    <property type="project" value="UniProtKB-KW"/>
</dbReference>
<dbReference type="InParanoid" id="A0A665W668"/>
<dbReference type="GO" id="GO:0034504">
    <property type="term" value="P:protein localization to nucleus"/>
    <property type="evidence" value="ECO:0007669"/>
    <property type="project" value="TreeGrafter"/>
</dbReference>
<dbReference type="InterPro" id="IPR010448">
    <property type="entry name" value="Torsin"/>
</dbReference>
<dbReference type="GO" id="GO:0071763">
    <property type="term" value="P:nuclear membrane organization"/>
    <property type="evidence" value="ECO:0007669"/>
    <property type="project" value="TreeGrafter"/>
</dbReference>
<dbReference type="PANTHER" id="PTHR10760">
    <property type="entry name" value="TORSIN"/>
    <property type="match status" value="1"/>
</dbReference>
<evidence type="ECO:0000256" key="7">
    <source>
        <dbReference type="PIRSR" id="PIRSR038079-1"/>
    </source>
</evidence>
<dbReference type="FunFam" id="3.40.50.300:FF:001719">
    <property type="entry name" value="Torsin"/>
    <property type="match status" value="1"/>
</dbReference>
<keyword evidence="7" id="KW-0067">ATP-binding</keyword>
<keyword evidence="11" id="KW-1185">Reference proteome</keyword>
<reference evidence="10" key="2">
    <citation type="submission" date="2025-08" db="UniProtKB">
        <authorList>
            <consortium name="Ensembl"/>
        </authorList>
    </citation>
    <scope>IDENTIFICATION</scope>
</reference>
<keyword evidence="5" id="KW-0325">Glycoprotein</keyword>
<evidence type="ECO:0000256" key="4">
    <source>
        <dbReference type="ARBA" id="ARBA00022824"/>
    </source>
</evidence>
<dbReference type="InterPro" id="IPR049337">
    <property type="entry name" value="TOR1A_C"/>
</dbReference>
<dbReference type="Pfam" id="PF21376">
    <property type="entry name" value="TOR1A_C"/>
    <property type="match status" value="1"/>
</dbReference>
<evidence type="ECO:0000313" key="10">
    <source>
        <dbReference type="Ensembl" id="ENSENLP00000039325.1"/>
    </source>
</evidence>
<dbReference type="AlphaFoldDB" id="A0A665W668"/>
<feature type="signal peptide" evidence="8">
    <location>
        <begin position="1"/>
        <end position="22"/>
    </location>
</feature>
<accession>A0A665W668</accession>
<evidence type="ECO:0000256" key="6">
    <source>
        <dbReference type="PIRNR" id="PIRNR038079"/>
    </source>
</evidence>
<keyword evidence="7" id="KW-0547">Nucleotide-binding</keyword>
<evidence type="ECO:0000313" key="11">
    <source>
        <dbReference type="Proteomes" id="UP000472264"/>
    </source>
</evidence>
<dbReference type="SUPFAM" id="SSF52540">
    <property type="entry name" value="P-loop containing nucleoside triphosphate hydrolases"/>
    <property type="match status" value="1"/>
</dbReference>
<dbReference type="Pfam" id="PF06309">
    <property type="entry name" value="Torsin"/>
    <property type="match status" value="1"/>
</dbReference>
<feature type="binding site" evidence="7">
    <location>
        <begin position="107"/>
        <end position="114"/>
    </location>
    <ligand>
        <name>ATP</name>
        <dbReference type="ChEBI" id="CHEBI:30616"/>
    </ligand>
</feature>
<reference evidence="10" key="3">
    <citation type="submission" date="2025-09" db="UniProtKB">
        <authorList>
            <consortium name="Ensembl"/>
        </authorList>
    </citation>
    <scope>IDENTIFICATION</scope>
</reference>
<comment type="similarity">
    <text evidence="2 6">Belongs to the ClpA/ClpB family. Torsin subfamily.</text>
</comment>
<dbReference type="GO" id="GO:0016887">
    <property type="term" value="F:ATP hydrolysis activity"/>
    <property type="evidence" value="ECO:0007669"/>
    <property type="project" value="InterPro"/>
</dbReference>
<evidence type="ECO:0000256" key="1">
    <source>
        <dbReference type="ARBA" id="ARBA00004319"/>
    </source>
</evidence>
<gene>
    <name evidence="10" type="primary">LOC115052122</name>
</gene>
<dbReference type="InterPro" id="IPR017378">
    <property type="entry name" value="Torsin_1/2"/>
</dbReference>
<organism evidence="10 11">
    <name type="scientific">Echeneis naucrates</name>
    <name type="common">Live sharksucker</name>
    <dbReference type="NCBI Taxonomy" id="173247"/>
    <lineage>
        <taxon>Eukaryota</taxon>
        <taxon>Metazoa</taxon>
        <taxon>Chordata</taxon>
        <taxon>Craniata</taxon>
        <taxon>Vertebrata</taxon>
        <taxon>Euteleostomi</taxon>
        <taxon>Actinopterygii</taxon>
        <taxon>Neopterygii</taxon>
        <taxon>Teleostei</taxon>
        <taxon>Neoteleostei</taxon>
        <taxon>Acanthomorphata</taxon>
        <taxon>Carangaria</taxon>
        <taxon>Carangiformes</taxon>
        <taxon>Echeneidae</taxon>
        <taxon>Echeneis</taxon>
    </lineage>
</organism>
<dbReference type="GO" id="GO:0005788">
    <property type="term" value="C:endoplasmic reticulum lumen"/>
    <property type="evidence" value="ECO:0007669"/>
    <property type="project" value="UniProtKB-SubCell"/>
</dbReference>
<dbReference type="PIRSF" id="PIRSF038079">
    <property type="entry name" value="Torsin_2A"/>
    <property type="match status" value="1"/>
</dbReference>
<dbReference type="OMA" id="THKTYQL"/>
<dbReference type="Proteomes" id="UP000472264">
    <property type="component" value="Chromosome 12"/>
</dbReference>
<dbReference type="PANTHER" id="PTHR10760:SF14">
    <property type="entry name" value="TORSIN-1B"/>
    <property type="match status" value="1"/>
</dbReference>
<dbReference type="Ensembl" id="ENSENLT00000040351.1">
    <property type="protein sequence ID" value="ENSENLP00000039325.1"/>
    <property type="gene ID" value="ENSENLG00000016964.1"/>
</dbReference>
<dbReference type="Gene3D" id="3.40.50.300">
    <property type="entry name" value="P-loop containing nucleotide triphosphate hydrolases"/>
    <property type="match status" value="1"/>
</dbReference>
<name>A0A665W668_ECHNA</name>
<sequence>MRLMKPDLLPMWLLLCSGLTEAFEPASSFLVGAAGVAAAGWISPKIFCYFQECCQPDWISFSSRGLKTDLDKNLFGQHIASRIIQTAVSGFMNSDRPKKPLVLSLHGWTGTGKNFVSQLIAENIYKEGMDSNFVHVFSTTTHFPHQQTQLNSYKSQLQRWIKGNVTNCERSFFIFDEVDKMNPDLIESIKPFLDYYDKVDGVSYLKSIFIFLSNTGGDNIAQIALDYWKAGKNREEIKYTDLEGPLSEALFNSKGGFFRSGLIENSLVDFFVPFLPLEYKHVVQCALRAMRDNGYLEKQDMAERLAGDFIYFPKTEKVFSASGCKKVQTKLPFYM</sequence>
<feature type="domain" description="Torsin-1A C-terminal" evidence="9">
    <location>
        <begin position="277"/>
        <end position="334"/>
    </location>
</feature>
<dbReference type="RefSeq" id="XP_029371915.1">
    <property type="nucleotide sequence ID" value="XM_029516055.1"/>
</dbReference>
<evidence type="ECO:0000256" key="3">
    <source>
        <dbReference type="ARBA" id="ARBA00022729"/>
    </source>
</evidence>
<evidence type="ECO:0000256" key="2">
    <source>
        <dbReference type="ARBA" id="ARBA00006235"/>
    </source>
</evidence>
<keyword evidence="3 8" id="KW-0732">Signal</keyword>
<protein>
    <recommendedName>
        <fullName evidence="6">Torsin</fullName>
    </recommendedName>
</protein>
<reference evidence="10" key="1">
    <citation type="submission" date="2021-04" db="EMBL/GenBank/DDBJ databases">
        <authorList>
            <consortium name="Wellcome Sanger Institute Data Sharing"/>
        </authorList>
    </citation>
    <scope>NUCLEOTIDE SEQUENCE [LARGE SCALE GENOMIC DNA]</scope>
</reference>
<keyword evidence="4 6" id="KW-0256">Endoplasmic reticulum</keyword>
<comment type="subcellular location">
    <subcellularLocation>
        <location evidence="1 6">Endoplasmic reticulum lumen</location>
    </subcellularLocation>
</comment>
<dbReference type="GeneID" id="115052122"/>
<dbReference type="InterPro" id="IPR027417">
    <property type="entry name" value="P-loop_NTPase"/>
</dbReference>
<feature type="chain" id="PRO_5025665947" description="Torsin" evidence="8">
    <location>
        <begin position="23"/>
        <end position="335"/>
    </location>
</feature>
<proteinExistence type="inferred from homology"/>
<evidence type="ECO:0000256" key="8">
    <source>
        <dbReference type="SAM" id="SignalP"/>
    </source>
</evidence>
<evidence type="ECO:0000256" key="5">
    <source>
        <dbReference type="ARBA" id="ARBA00023180"/>
    </source>
</evidence>